<dbReference type="SMART" id="SM00562">
    <property type="entry name" value="NDK"/>
    <property type="match status" value="1"/>
</dbReference>
<keyword evidence="4 8" id="KW-0418">Kinase</keyword>
<comment type="subcellular location">
    <subcellularLocation>
        <location evidence="8">Cytoplasm</location>
    </subcellularLocation>
</comment>
<comment type="function">
    <text evidence="6">(Microbial infection) Catalyzes the phosphorylation of dZDP to dZTP, when the bacterium is infected by a phage that produces the substrate for the synthesis of dZTP (2- amino-2'-deoxyadenosine 5'-triphosphate), which is then used by the phage as a DNA polymerase substrate.</text>
</comment>
<evidence type="ECO:0000256" key="2">
    <source>
        <dbReference type="ARBA" id="ARBA00008142"/>
    </source>
</evidence>
<keyword evidence="8" id="KW-0547">Nucleotide-binding</keyword>
<keyword evidence="8" id="KW-0597">Phosphoprotein</keyword>
<keyword evidence="8" id="KW-0460">Magnesium</keyword>
<evidence type="ECO:0000256" key="1">
    <source>
        <dbReference type="ARBA" id="ARBA00001946"/>
    </source>
</evidence>
<evidence type="ECO:0000256" key="6">
    <source>
        <dbReference type="ARBA" id="ARBA00024802"/>
    </source>
</evidence>
<keyword evidence="8" id="KW-0479">Metal-binding</keyword>
<comment type="catalytic activity">
    <reaction evidence="8">
        <text>a 2'-deoxyribonucleoside 5'-diphosphate + ATP = a 2'-deoxyribonucleoside 5'-triphosphate + ADP</text>
        <dbReference type="Rhea" id="RHEA:44640"/>
        <dbReference type="ChEBI" id="CHEBI:30616"/>
        <dbReference type="ChEBI" id="CHEBI:61560"/>
        <dbReference type="ChEBI" id="CHEBI:73316"/>
        <dbReference type="ChEBI" id="CHEBI:456216"/>
        <dbReference type="EC" id="2.7.4.6"/>
    </reaction>
</comment>
<comment type="catalytic activity">
    <reaction evidence="8">
        <text>a ribonucleoside 5'-diphosphate + ATP = a ribonucleoside 5'-triphosphate + ADP</text>
        <dbReference type="Rhea" id="RHEA:18113"/>
        <dbReference type="ChEBI" id="CHEBI:30616"/>
        <dbReference type="ChEBI" id="CHEBI:57930"/>
        <dbReference type="ChEBI" id="CHEBI:61557"/>
        <dbReference type="ChEBI" id="CHEBI:456216"/>
        <dbReference type="EC" id="2.7.4.6"/>
    </reaction>
</comment>
<comment type="cofactor">
    <cofactor evidence="1 8">
        <name>Mg(2+)</name>
        <dbReference type="ChEBI" id="CHEBI:18420"/>
    </cofactor>
</comment>
<dbReference type="HAMAP" id="MF_00451">
    <property type="entry name" value="NDP_kinase"/>
    <property type="match status" value="1"/>
</dbReference>
<keyword evidence="13" id="KW-1185">Reference proteome</keyword>
<dbReference type="InterPro" id="IPR034907">
    <property type="entry name" value="NDK-like_dom"/>
</dbReference>
<evidence type="ECO:0000256" key="10">
    <source>
        <dbReference type="RuleBase" id="RU004011"/>
    </source>
</evidence>
<dbReference type="Pfam" id="PF00334">
    <property type="entry name" value="NDK"/>
    <property type="match status" value="1"/>
</dbReference>
<comment type="similarity">
    <text evidence="2 8 9 10">Belongs to the NDK family.</text>
</comment>
<dbReference type="InterPro" id="IPR001564">
    <property type="entry name" value="Nucleoside_diP_kinase"/>
</dbReference>
<evidence type="ECO:0000256" key="4">
    <source>
        <dbReference type="ARBA" id="ARBA00022777"/>
    </source>
</evidence>
<keyword evidence="8" id="KW-0067">ATP-binding</keyword>
<dbReference type="GO" id="GO:0005524">
    <property type="term" value="F:ATP binding"/>
    <property type="evidence" value="ECO:0007669"/>
    <property type="project" value="UniProtKB-UniRule"/>
</dbReference>
<dbReference type="NCBIfam" id="NF001908">
    <property type="entry name" value="PRK00668.1"/>
    <property type="match status" value="1"/>
</dbReference>
<feature type="binding site" evidence="8 9">
    <location>
        <position position="117"/>
    </location>
    <ligand>
        <name>ATP</name>
        <dbReference type="ChEBI" id="CHEBI:30616"/>
    </ligand>
</feature>
<dbReference type="InterPro" id="IPR036850">
    <property type="entry name" value="NDK-like_dom_sf"/>
</dbReference>
<dbReference type="OrthoDB" id="9801161at2"/>
<dbReference type="GO" id="GO:0006183">
    <property type="term" value="P:GTP biosynthetic process"/>
    <property type="evidence" value="ECO:0007669"/>
    <property type="project" value="UniProtKB-UniRule"/>
</dbReference>
<feature type="binding site" evidence="8 9">
    <location>
        <position position="90"/>
    </location>
    <ligand>
        <name>ATP</name>
        <dbReference type="ChEBI" id="CHEBI:30616"/>
    </ligand>
</feature>
<dbReference type="FunFam" id="3.30.70.141:FF:000002">
    <property type="entry name" value="Nucleoside diphosphate kinase"/>
    <property type="match status" value="1"/>
</dbReference>
<organism evidence="12 13">
    <name type="scientific">Caldanaerobius fijiensis DSM 17918</name>
    <dbReference type="NCBI Taxonomy" id="1121256"/>
    <lineage>
        <taxon>Bacteria</taxon>
        <taxon>Bacillati</taxon>
        <taxon>Bacillota</taxon>
        <taxon>Clostridia</taxon>
        <taxon>Thermoanaerobacterales</taxon>
        <taxon>Thermoanaerobacteraceae</taxon>
        <taxon>Caldanaerobius</taxon>
    </lineage>
</organism>
<evidence type="ECO:0000256" key="3">
    <source>
        <dbReference type="ARBA" id="ARBA00022679"/>
    </source>
</evidence>
<dbReference type="GO" id="GO:0006241">
    <property type="term" value="P:CTP biosynthetic process"/>
    <property type="evidence" value="ECO:0007669"/>
    <property type="project" value="UniProtKB-UniRule"/>
</dbReference>
<evidence type="ECO:0000256" key="8">
    <source>
        <dbReference type="HAMAP-Rule" id="MF_00451"/>
    </source>
</evidence>
<reference evidence="12 13" key="1">
    <citation type="submission" date="2016-11" db="EMBL/GenBank/DDBJ databases">
        <authorList>
            <person name="Jaros S."/>
            <person name="Januszkiewicz K."/>
            <person name="Wedrychowicz H."/>
        </authorList>
    </citation>
    <scope>NUCLEOTIDE SEQUENCE [LARGE SCALE GENOMIC DNA]</scope>
    <source>
        <strain evidence="12 13">DSM 17918</strain>
    </source>
</reference>
<dbReference type="RefSeq" id="WP_073341840.1">
    <property type="nucleotide sequence ID" value="NZ_FQVH01000005.1"/>
</dbReference>
<evidence type="ECO:0000256" key="5">
    <source>
        <dbReference type="ARBA" id="ARBA00023080"/>
    </source>
</evidence>
<dbReference type="CDD" id="cd04413">
    <property type="entry name" value="NDPk_I"/>
    <property type="match status" value="1"/>
</dbReference>
<comment type="function">
    <text evidence="8">Major role in the synthesis of nucleoside triphosphates other than ATP. The ATP gamma phosphate is transferred to the NDP beta phosphate via a ping-pong mechanism, using a phosphorylated active-site intermediate.</text>
</comment>
<feature type="domain" description="Nucleoside diphosphate kinase-like" evidence="11">
    <location>
        <begin position="6"/>
        <end position="143"/>
    </location>
</feature>
<keyword evidence="5 8" id="KW-0546">Nucleotide metabolism</keyword>
<feature type="binding site" evidence="8 9">
    <location>
        <position position="96"/>
    </location>
    <ligand>
        <name>ATP</name>
        <dbReference type="ChEBI" id="CHEBI:30616"/>
    </ligand>
</feature>
<dbReference type="PROSITE" id="PS51374">
    <property type="entry name" value="NDPK_LIKE"/>
    <property type="match status" value="1"/>
</dbReference>
<keyword evidence="3 8" id="KW-0808">Transferase</keyword>
<dbReference type="GO" id="GO:0004550">
    <property type="term" value="F:nucleoside diphosphate kinase activity"/>
    <property type="evidence" value="ECO:0007669"/>
    <property type="project" value="UniProtKB-UniRule"/>
</dbReference>
<proteinExistence type="inferred from homology"/>
<dbReference type="Proteomes" id="UP000184088">
    <property type="component" value="Unassembled WGS sequence"/>
</dbReference>
<dbReference type="GO" id="GO:0005737">
    <property type="term" value="C:cytoplasm"/>
    <property type="evidence" value="ECO:0007669"/>
    <property type="project" value="UniProtKB-SubCell"/>
</dbReference>
<evidence type="ECO:0000313" key="12">
    <source>
        <dbReference type="EMBL" id="SHE74802.1"/>
    </source>
</evidence>
<dbReference type="SUPFAM" id="SSF54919">
    <property type="entry name" value="Nucleoside diphosphate kinase, NDK"/>
    <property type="match status" value="1"/>
</dbReference>
<evidence type="ECO:0000313" key="13">
    <source>
        <dbReference type="Proteomes" id="UP000184088"/>
    </source>
</evidence>
<evidence type="ECO:0000259" key="11">
    <source>
        <dbReference type="SMART" id="SM00562"/>
    </source>
</evidence>
<gene>
    <name evidence="8" type="primary">ndk</name>
    <name evidence="12" type="ORF">SAMN02746089_00722</name>
</gene>
<dbReference type="PANTHER" id="PTHR11349">
    <property type="entry name" value="NUCLEOSIDE DIPHOSPHATE KINASE"/>
    <property type="match status" value="1"/>
</dbReference>
<dbReference type="EC" id="2.7.4.6" evidence="8"/>
<comment type="catalytic activity">
    <reaction evidence="7">
        <text>dZDP + ATP = dZTP + ADP</text>
        <dbReference type="Rhea" id="RHEA:67644"/>
        <dbReference type="ChEBI" id="CHEBI:30616"/>
        <dbReference type="ChEBI" id="CHEBI:172929"/>
        <dbReference type="ChEBI" id="CHEBI:172931"/>
        <dbReference type="ChEBI" id="CHEBI:456216"/>
    </reaction>
</comment>
<feature type="binding site" evidence="8 9">
    <location>
        <position position="62"/>
    </location>
    <ligand>
        <name>ATP</name>
        <dbReference type="ChEBI" id="CHEBI:30616"/>
    </ligand>
</feature>
<feature type="binding site" evidence="8 9">
    <location>
        <position position="14"/>
    </location>
    <ligand>
        <name>ATP</name>
        <dbReference type="ChEBI" id="CHEBI:30616"/>
    </ligand>
</feature>
<dbReference type="Gene3D" id="3.30.70.141">
    <property type="entry name" value="Nucleoside diphosphate kinase-like domain"/>
    <property type="match status" value="1"/>
</dbReference>
<dbReference type="AlphaFoldDB" id="A0A1M4W1H1"/>
<sequence length="150" mass="17111">MNKSNVERTFAMIKPDGVRRGLVGEIIKRYEQKGLRIVAAKLIKADRNTVEEHYSDLRSRSFFNELVEYILSGPIMVMILEGENAIKLVRMINGATRVEEALPGTIRGDYATSTAQNIVHGSDNYENAQREINLWFPELRTNETRKLSVL</sequence>
<dbReference type="EMBL" id="FQVH01000005">
    <property type="protein sequence ID" value="SHE74802.1"/>
    <property type="molecule type" value="Genomic_DNA"/>
</dbReference>
<evidence type="ECO:0000256" key="9">
    <source>
        <dbReference type="PROSITE-ProRule" id="PRU00706"/>
    </source>
</evidence>
<protein>
    <recommendedName>
        <fullName evidence="8">Nucleoside diphosphate kinase</fullName>
        <shortName evidence="8">NDK</shortName>
        <shortName evidence="8">NDP kinase</shortName>
        <ecNumber evidence="8">2.7.4.6</ecNumber>
    </recommendedName>
    <alternativeName>
        <fullName evidence="8">Nucleoside-2-P kinase</fullName>
    </alternativeName>
</protein>
<feature type="binding site" evidence="8 9">
    <location>
        <position position="107"/>
    </location>
    <ligand>
        <name>ATP</name>
        <dbReference type="ChEBI" id="CHEBI:30616"/>
    </ligand>
</feature>
<keyword evidence="8" id="KW-0963">Cytoplasm</keyword>
<dbReference type="STRING" id="1121256.SAMN02746089_00722"/>
<feature type="active site" description="Pros-phosphohistidine intermediate" evidence="8 9">
    <location>
        <position position="120"/>
    </location>
</feature>
<comment type="subunit">
    <text evidence="8">Homotetramer.</text>
</comment>
<evidence type="ECO:0000256" key="7">
    <source>
        <dbReference type="ARBA" id="ARBA00047945"/>
    </source>
</evidence>
<dbReference type="GO" id="GO:0006228">
    <property type="term" value="P:UTP biosynthetic process"/>
    <property type="evidence" value="ECO:0007669"/>
    <property type="project" value="UniProtKB-UniRule"/>
</dbReference>
<accession>A0A1M4W1H1</accession>
<dbReference type="GO" id="GO:0046872">
    <property type="term" value="F:metal ion binding"/>
    <property type="evidence" value="ECO:0007669"/>
    <property type="project" value="UniProtKB-KW"/>
</dbReference>
<name>A0A1M4W1H1_9THEO</name>
<dbReference type="PRINTS" id="PR01243">
    <property type="entry name" value="NUCDPKINASE"/>
</dbReference>